<dbReference type="InterPro" id="IPR013693">
    <property type="entry name" value="SpoIID/LytB_N"/>
</dbReference>
<sequence length="418" mass="45526">MRMYKKLCILIILFVTISTPVQALEPPNIPMEFSLHGAGYGHGVGMSQMGARAMALAGNSPEQILKYFYKEVEVESLDDTKILRVNIGHLMENTRISTSSNGGEIQLFSSEVGDQVDVKPIAVLSSKSVLNFSLLGANVVPIVSVGKKTSAIAKSRSFTIRWSGTRYLDGVDTVISVNHSGATKKFRYGQIQVRSVKDKVLGYRLELTNSVRLSDEYLWGVSEMPSFWPTAALEAQAIASRTYALSKAGIYRAACNCDLYGEISDQMFLGYAKEIEPKYGAMWKAAVTRTSGLTVTQEGKPISAYFFSSSGGKTEVAVNAWGSERAYTQIVEDPGSLDSVLNPRFASWDRIITQAVVAAAFALPDVVTLEVISRNESGTVGKIIATSSTGLEITLRGETFRSRTKIPSAYFALVDVQN</sequence>
<accession>A0A6J7CIC7</accession>
<protein>
    <submittedName>
        <fullName evidence="2">Unannotated protein</fullName>
    </submittedName>
</protein>
<dbReference type="InterPro" id="IPR013486">
    <property type="entry name" value="SpoIID/LytB"/>
</dbReference>
<organism evidence="2">
    <name type="scientific">freshwater metagenome</name>
    <dbReference type="NCBI Taxonomy" id="449393"/>
    <lineage>
        <taxon>unclassified sequences</taxon>
        <taxon>metagenomes</taxon>
        <taxon>ecological metagenomes</taxon>
    </lineage>
</organism>
<gene>
    <name evidence="2" type="ORF">UFOPK3342_00277</name>
</gene>
<dbReference type="AlphaFoldDB" id="A0A6J7CIC7"/>
<dbReference type="Pfam" id="PF08486">
    <property type="entry name" value="SpoIID"/>
    <property type="match status" value="1"/>
</dbReference>
<dbReference type="EMBL" id="CAFBLH010000005">
    <property type="protein sequence ID" value="CAB4858092.1"/>
    <property type="molecule type" value="Genomic_DNA"/>
</dbReference>
<dbReference type="NCBIfam" id="TIGR02669">
    <property type="entry name" value="SpoIID_LytB"/>
    <property type="match status" value="1"/>
</dbReference>
<evidence type="ECO:0000259" key="1">
    <source>
        <dbReference type="Pfam" id="PF08486"/>
    </source>
</evidence>
<feature type="domain" description="Sporulation stage II protein D amidase enhancer LytB N-terminal" evidence="1">
    <location>
        <begin position="206"/>
        <end position="295"/>
    </location>
</feature>
<proteinExistence type="predicted"/>
<name>A0A6J7CIC7_9ZZZZ</name>
<evidence type="ECO:0000313" key="2">
    <source>
        <dbReference type="EMBL" id="CAB4858092.1"/>
    </source>
</evidence>
<reference evidence="2" key="1">
    <citation type="submission" date="2020-05" db="EMBL/GenBank/DDBJ databases">
        <authorList>
            <person name="Chiriac C."/>
            <person name="Salcher M."/>
            <person name="Ghai R."/>
            <person name="Kavagutti S V."/>
        </authorList>
    </citation>
    <scope>NUCLEOTIDE SEQUENCE</scope>
</reference>
<dbReference type="GO" id="GO:0030435">
    <property type="term" value="P:sporulation resulting in formation of a cellular spore"/>
    <property type="evidence" value="ECO:0007669"/>
    <property type="project" value="InterPro"/>
</dbReference>